<proteinExistence type="predicted"/>
<dbReference type="Pfam" id="PF17099">
    <property type="entry name" value="TrpP"/>
    <property type="match status" value="1"/>
</dbReference>
<evidence type="ECO:0000313" key="3">
    <source>
        <dbReference type="Proteomes" id="UP000252254"/>
    </source>
</evidence>
<reference evidence="2 3" key="1">
    <citation type="submission" date="2018-06" db="EMBL/GenBank/DDBJ databases">
        <title>Genomic Encyclopedia of Type Strains, Phase IV (KMG-IV): sequencing the most valuable type-strain genomes for metagenomic binning, comparative biology and taxonomic classification.</title>
        <authorList>
            <person name="Goeker M."/>
        </authorList>
    </citation>
    <scope>NUCLEOTIDE SEQUENCE [LARGE SCALE GENOMIC DNA]</scope>
    <source>
        <strain evidence="2 3">DSM 15140</strain>
    </source>
</reference>
<feature type="transmembrane region" description="Helical" evidence="1">
    <location>
        <begin position="6"/>
        <end position="27"/>
    </location>
</feature>
<keyword evidence="1" id="KW-0812">Transmembrane</keyword>
<dbReference type="EMBL" id="QNRI01000005">
    <property type="protein sequence ID" value="RBO98258.1"/>
    <property type="molecule type" value="Genomic_DNA"/>
</dbReference>
<keyword evidence="1" id="KW-0472">Membrane</keyword>
<comment type="caution">
    <text evidence="2">The sequence shown here is derived from an EMBL/GenBank/DDBJ whole genome shotgun (WGS) entry which is preliminary data.</text>
</comment>
<dbReference type="RefSeq" id="WP_113868665.1">
    <property type="nucleotide sequence ID" value="NZ_BAABQN010000005.1"/>
</dbReference>
<gene>
    <name evidence="2" type="ORF">DES48_105108</name>
</gene>
<evidence type="ECO:0000256" key="1">
    <source>
        <dbReference type="SAM" id="Phobius"/>
    </source>
</evidence>
<feature type="transmembrane region" description="Helical" evidence="1">
    <location>
        <begin position="39"/>
        <end position="64"/>
    </location>
</feature>
<feature type="transmembrane region" description="Helical" evidence="1">
    <location>
        <begin position="105"/>
        <end position="127"/>
    </location>
</feature>
<dbReference type="InterPro" id="IPR031360">
    <property type="entry name" value="TrpP"/>
</dbReference>
<keyword evidence="1" id="KW-1133">Transmembrane helix</keyword>
<organism evidence="2 3">
    <name type="scientific">Paraliobacillus ryukyuensis</name>
    <dbReference type="NCBI Taxonomy" id="200904"/>
    <lineage>
        <taxon>Bacteria</taxon>
        <taxon>Bacillati</taxon>
        <taxon>Bacillota</taxon>
        <taxon>Bacilli</taxon>
        <taxon>Bacillales</taxon>
        <taxon>Bacillaceae</taxon>
        <taxon>Paraliobacillus</taxon>
    </lineage>
</organism>
<protein>
    <submittedName>
        <fullName evidence="2">Tryptophan transporter TrpP</fullName>
    </submittedName>
</protein>
<dbReference type="STRING" id="200904.GCA_900168775_01194"/>
<dbReference type="AlphaFoldDB" id="A0A366EA21"/>
<dbReference type="OrthoDB" id="2243651at2"/>
<accession>A0A366EA21</accession>
<name>A0A366EA21_9BACI</name>
<evidence type="ECO:0000313" key="2">
    <source>
        <dbReference type="EMBL" id="RBO98258.1"/>
    </source>
</evidence>
<feature type="transmembrane region" description="Helical" evidence="1">
    <location>
        <begin position="133"/>
        <end position="159"/>
    </location>
</feature>
<sequence length="171" mass="18049">MQTKVLVLLALFISIGAVLHIIAPPIFGVKPDIMLTMMFLGILLFPKFQYVIVLAFATGILSALTTNAPGGQISNLVDKPITALVFFGLLLMLPKSTNQKLVAPVLVAIGTAVSGTVFLTMALYVIGLLPGSFGGLFIGVVLPAIVINVILTIILHPLLKTIMNRSQISAA</sequence>
<dbReference type="Proteomes" id="UP000252254">
    <property type="component" value="Unassembled WGS sequence"/>
</dbReference>
<keyword evidence="3" id="KW-1185">Reference proteome</keyword>